<proteinExistence type="predicted"/>
<name>A0A1I1I5F0_9GAMM</name>
<feature type="transmembrane region" description="Helical" evidence="1">
    <location>
        <begin position="17"/>
        <end position="36"/>
    </location>
</feature>
<dbReference type="EMBL" id="FOLY01000002">
    <property type="protein sequence ID" value="SFC28903.1"/>
    <property type="molecule type" value="Genomic_DNA"/>
</dbReference>
<gene>
    <name evidence="2" type="ORF">SAMN05421848_0898</name>
</gene>
<dbReference type="Proteomes" id="UP000199046">
    <property type="component" value="Unassembled WGS sequence"/>
</dbReference>
<keyword evidence="1" id="KW-1133">Transmembrane helix</keyword>
<keyword evidence="1" id="KW-0472">Membrane</keyword>
<keyword evidence="3" id="KW-1185">Reference proteome</keyword>
<reference evidence="3" key="1">
    <citation type="submission" date="2016-10" db="EMBL/GenBank/DDBJ databases">
        <authorList>
            <person name="Varghese N."/>
            <person name="Submissions S."/>
        </authorList>
    </citation>
    <scope>NUCLEOTIDE SEQUENCE [LARGE SCALE GENOMIC DNA]</scope>
    <source>
        <strain evidence="3">DSM 23439</strain>
    </source>
</reference>
<dbReference type="STRING" id="402385.SAMN05421848_0898"/>
<protein>
    <submittedName>
        <fullName evidence="2">Uncharacterized protein</fullName>
    </submittedName>
</protein>
<keyword evidence="1" id="KW-0812">Transmembrane</keyword>
<evidence type="ECO:0000256" key="1">
    <source>
        <dbReference type="SAM" id="Phobius"/>
    </source>
</evidence>
<dbReference type="AlphaFoldDB" id="A0A1I1I5F0"/>
<evidence type="ECO:0000313" key="3">
    <source>
        <dbReference type="Proteomes" id="UP000199046"/>
    </source>
</evidence>
<sequence length="41" mass="4562">MLQSMFNDTLTPPAPKAAAAFLCVLSMSGYPVGYWFRDRHA</sequence>
<evidence type="ECO:0000313" key="2">
    <source>
        <dbReference type="EMBL" id="SFC28903.1"/>
    </source>
</evidence>
<organism evidence="2 3">
    <name type="scientific">Kushneria avicenniae</name>
    <dbReference type="NCBI Taxonomy" id="402385"/>
    <lineage>
        <taxon>Bacteria</taxon>
        <taxon>Pseudomonadati</taxon>
        <taxon>Pseudomonadota</taxon>
        <taxon>Gammaproteobacteria</taxon>
        <taxon>Oceanospirillales</taxon>
        <taxon>Halomonadaceae</taxon>
        <taxon>Kushneria</taxon>
    </lineage>
</organism>
<accession>A0A1I1I5F0</accession>